<organism evidence="2 3">
    <name type="scientific">Nocardia pseudobrasiliensis</name>
    <dbReference type="NCBI Taxonomy" id="45979"/>
    <lineage>
        <taxon>Bacteria</taxon>
        <taxon>Bacillati</taxon>
        <taxon>Actinomycetota</taxon>
        <taxon>Actinomycetes</taxon>
        <taxon>Mycobacteriales</taxon>
        <taxon>Nocardiaceae</taxon>
        <taxon>Nocardia</taxon>
    </lineage>
</organism>
<dbReference type="AlphaFoldDB" id="A0A370IBU0"/>
<keyword evidence="3" id="KW-1185">Reference proteome</keyword>
<reference evidence="2 3" key="1">
    <citation type="submission" date="2018-07" db="EMBL/GenBank/DDBJ databases">
        <title>Genomic Encyclopedia of Type Strains, Phase IV (KMG-IV): sequencing the most valuable type-strain genomes for metagenomic binning, comparative biology and taxonomic classification.</title>
        <authorList>
            <person name="Goeker M."/>
        </authorList>
    </citation>
    <scope>NUCLEOTIDE SEQUENCE [LARGE SCALE GENOMIC DNA]</scope>
    <source>
        <strain evidence="2 3">DSM 44290</strain>
    </source>
</reference>
<dbReference type="Proteomes" id="UP000254869">
    <property type="component" value="Unassembled WGS sequence"/>
</dbReference>
<name>A0A370IBU0_9NOCA</name>
<protein>
    <submittedName>
        <fullName evidence="2">Uncharacterized protein</fullName>
    </submittedName>
</protein>
<comment type="caution">
    <text evidence="2">The sequence shown here is derived from an EMBL/GenBank/DDBJ whole genome shotgun (WGS) entry which is preliminary data.</text>
</comment>
<evidence type="ECO:0000313" key="2">
    <source>
        <dbReference type="EMBL" id="RDI68198.1"/>
    </source>
</evidence>
<evidence type="ECO:0000256" key="1">
    <source>
        <dbReference type="SAM" id="MobiDB-lite"/>
    </source>
</evidence>
<dbReference type="PROSITE" id="PS51257">
    <property type="entry name" value="PROKAR_LIPOPROTEIN"/>
    <property type="match status" value="1"/>
</dbReference>
<dbReference type="EMBL" id="QQBC01000002">
    <property type="protein sequence ID" value="RDI68198.1"/>
    <property type="molecule type" value="Genomic_DNA"/>
</dbReference>
<feature type="compositionally biased region" description="Low complexity" evidence="1">
    <location>
        <begin position="35"/>
        <end position="46"/>
    </location>
</feature>
<gene>
    <name evidence="2" type="ORF">DFR76_102599</name>
</gene>
<evidence type="ECO:0000313" key="3">
    <source>
        <dbReference type="Proteomes" id="UP000254869"/>
    </source>
</evidence>
<sequence>MPSSRYLSATVLVGITTTVFFTGACDDASPKSDRPSSSSSPDAAPTSLPPFPTRGGSQDAPVQTKALASSPSGKLMNRSQLAGAYAVLNDLYVEANDGTIRYLGVVESNTVLRDAVTAPDGRRFAMLGGFKSGPATTDSVFMVDTDSGKITSVTGADPNSTDLPYQLSDLHWDEPDTLSVTEQTWARGDSGQPEPQQATPRRIRNGQLLPR</sequence>
<dbReference type="RefSeq" id="WP_067992925.1">
    <property type="nucleotide sequence ID" value="NZ_QQBC01000002.1"/>
</dbReference>
<accession>A0A370IBU0</accession>
<dbReference type="STRING" id="1210086.GCA_001613105_01175"/>
<feature type="region of interest" description="Disordered" evidence="1">
    <location>
        <begin position="185"/>
        <end position="211"/>
    </location>
</feature>
<feature type="region of interest" description="Disordered" evidence="1">
    <location>
        <begin position="27"/>
        <end position="73"/>
    </location>
</feature>
<proteinExistence type="predicted"/>